<organism evidence="3 4">
    <name type="scientific">Rhizobium miluonense</name>
    <dbReference type="NCBI Taxonomy" id="411945"/>
    <lineage>
        <taxon>Bacteria</taxon>
        <taxon>Pseudomonadati</taxon>
        <taxon>Pseudomonadota</taxon>
        <taxon>Alphaproteobacteria</taxon>
        <taxon>Hyphomicrobiales</taxon>
        <taxon>Rhizobiaceae</taxon>
        <taxon>Rhizobium/Agrobacterium group</taxon>
        <taxon>Rhizobium</taxon>
    </lineage>
</organism>
<dbReference type="PANTHER" id="PTHR31616">
    <property type="entry name" value="TREHALASE"/>
    <property type="match status" value="1"/>
</dbReference>
<dbReference type="InterPro" id="IPR011613">
    <property type="entry name" value="GH15-like"/>
</dbReference>
<evidence type="ECO:0000259" key="1">
    <source>
        <dbReference type="Pfam" id="PF00723"/>
    </source>
</evidence>
<accession>A0A1C3U6R4</accession>
<dbReference type="Proteomes" id="UP000199435">
    <property type="component" value="Unassembled WGS sequence"/>
</dbReference>
<reference evidence="4" key="1">
    <citation type="submission" date="2016-08" db="EMBL/GenBank/DDBJ databases">
        <authorList>
            <person name="Varghese N."/>
            <person name="Submissions Spin"/>
        </authorList>
    </citation>
    <scope>NUCLEOTIDE SEQUENCE [LARGE SCALE GENOMIC DNA]</scope>
    <source>
        <strain evidence="4">HAMBI 2971</strain>
    </source>
</reference>
<dbReference type="AlphaFoldDB" id="A0A1C3U6R4"/>
<dbReference type="InterPro" id="IPR014718">
    <property type="entry name" value="GH-type_carb-bd"/>
</dbReference>
<evidence type="ECO:0000259" key="2">
    <source>
        <dbReference type="Pfam" id="PF09137"/>
    </source>
</evidence>
<dbReference type="RefSeq" id="WP_092843815.1">
    <property type="nucleotide sequence ID" value="NZ_FMAH01000002.1"/>
</dbReference>
<dbReference type="Gene3D" id="1.50.10.10">
    <property type="match status" value="1"/>
</dbReference>
<dbReference type="STRING" id="411945.GA0061102_100256"/>
<dbReference type="GO" id="GO:0005975">
    <property type="term" value="P:carbohydrate metabolic process"/>
    <property type="evidence" value="ECO:0007669"/>
    <property type="project" value="InterPro"/>
</dbReference>
<keyword evidence="4" id="KW-1185">Reference proteome</keyword>
<name>A0A1C3U6R4_9HYPH</name>
<feature type="domain" description="GH15-like" evidence="1">
    <location>
        <begin position="312"/>
        <end position="705"/>
    </location>
</feature>
<proteinExistence type="predicted"/>
<dbReference type="InterPro" id="IPR008928">
    <property type="entry name" value="6-hairpin_glycosidase_sf"/>
</dbReference>
<sequence length="822" mass="90525">MATLLTDNPAPGGPGATAMWTRADKDAVGTAYSSASQIWFTVVGGIVTEIYFPDVDTPQIRDFQLMFTDGVSFFHDAQRDFTHTCEPIDARAPAYRLTSTAIGQPYTVIQDIIASADSSCLLVRTRLVSDHPDLLSRLKVYALLAPHLQGQGEDNSGYVAVTTDGKKLVARHADYWLALNANCGLGHTSCGFVGVNDGWTDIIGNRRLPIWNYNCAQNGNIALTAEITRGTNTEFVLGLGFCQNREGMSSQPNPAMVLVREALSYPFDQESPRGQLQTYINDWVEARSAAPGFQPVPKTTGDNDRLFNMSHNILIAHEDKNSLGALVASLSIPWGYSNQDGNSGYHLVWPRDMCQSATALLAAGEKDLPLRALMFLATNQSPDGGFHQNFYINGVPYWDGTQLDEISYPIILAYHLSQEGALQNYNPKRMVLAAAGALIANGPMTQEERWEENEGYSPSTLASNIAGLICAADLAEHSWGDPATAQFLREHADFLESHLETWCVTTEGSLVAGITEYYIRILPTQVKSVGNNRNPSLPEDPNAATVYLKNIPQGGAFPARDVVDGGFQELVRLGIRSADDPIIKNTINVIDAVLKDDLPNGPCYRRYNHDGYGQGDQGQAFGPQGVGRPWPLLTGERAHYEVAAGRDAKPYIRYLEAFAGTRGLLAEQLWNAPDLLNIYPPLIKGGPTGSAMPLAWAHAEYIKLVRSVSDGRVYDRLDIVADRYQKPHPKSLLEVWNFDRQFLSMKAGKTVRIPMTTPFRLRWTDDGWNSWQDITTTDTVVGIHYVDLPTQVAQAGSSLTFTFFWLSSQIWQGSNFSIDLHP</sequence>
<dbReference type="Pfam" id="PF00723">
    <property type="entry name" value="Glyco_hydro_15"/>
    <property type="match status" value="1"/>
</dbReference>
<dbReference type="GO" id="GO:0030246">
    <property type="term" value="F:carbohydrate binding"/>
    <property type="evidence" value="ECO:0007669"/>
    <property type="project" value="InterPro"/>
</dbReference>
<dbReference type="InterPro" id="IPR012341">
    <property type="entry name" value="6hp_glycosidase-like_sf"/>
</dbReference>
<dbReference type="SUPFAM" id="SSF74650">
    <property type="entry name" value="Galactose mutarotase-like"/>
    <property type="match status" value="1"/>
</dbReference>
<evidence type="ECO:0000313" key="4">
    <source>
        <dbReference type="Proteomes" id="UP000199435"/>
    </source>
</evidence>
<dbReference type="InterPro" id="IPR011013">
    <property type="entry name" value="Gal_mutarotase_sf_dom"/>
</dbReference>
<dbReference type="PANTHER" id="PTHR31616:SF0">
    <property type="entry name" value="GLUCAN 1,4-ALPHA-GLUCOSIDASE"/>
    <property type="match status" value="1"/>
</dbReference>
<dbReference type="Pfam" id="PF09137">
    <property type="entry name" value="Glucodextran_N"/>
    <property type="match status" value="1"/>
</dbReference>
<dbReference type="InterPro" id="IPR015220">
    <property type="entry name" value="Glucodextranase_N"/>
</dbReference>
<dbReference type="GO" id="GO:0016757">
    <property type="term" value="F:glycosyltransferase activity"/>
    <property type="evidence" value="ECO:0007669"/>
    <property type="project" value="UniProtKB-ARBA"/>
</dbReference>
<feature type="domain" description="Glucodextranase N-terminal" evidence="2">
    <location>
        <begin position="10"/>
        <end position="247"/>
    </location>
</feature>
<dbReference type="EMBL" id="FMAH01000002">
    <property type="protein sequence ID" value="SCB11095.1"/>
    <property type="molecule type" value="Genomic_DNA"/>
</dbReference>
<dbReference type="SUPFAM" id="SSF48208">
    <property type="entry name" value="Six-hairpin glycosidases"/>
    <property type="match status" value="1"/>
</dbReference>
<gene>
    <name evidence="3" type="ORF">GA0061102_100256</name>
</gene>
<dbReference type="CDD" id="cd07430">
    <property type="entry name" value="GH15_N"/>
    <property type="match status" value="1"/>
</dbReference>
<evidence type="ECO:0000313" key="3">
    <source>
        <dbReference type="EMBL" id="SCB11095.1"/>
    </source>
</evidence>
<dbReference type="Gene3D" id="2.70.98.10">
    <property type="match status" value="1"/>
</dbReference>
<dbReference type="GO" id="GO:0004553">
    <property type="term" value="F:hydrolase activity, hydrolyzing O-glycosyl compounds"/>
    <property type="evidence" value="ECO:0007669"/>
    <property type="project" value="UniProtKB-ARBA"/>
</dbReference>
<protein>
    <submittedName>
        <fullName evidence="3">Glucoamylase</fullName>
    </submittedName>
</protein>
<dbReference type="OrthoDB" id="9806081at2"/>